<reference evidence="2 3" key="1">
    <citation type="journal article" date="2024" name="BMC Genomics">
        <title>Genome assembly of redclaw crayfish (Cherax quadricarinatus) provides insights into its immune adaptation and hypoxia tolerance.</title>
        <authorList>
            <person name="Liu Z."/>
            <person name="Zheng J."/>
            <person name="Li H."/>
            <person name="Fang K."/>
            <person name="Wang S."/>
            <person name="He J."/>
            <person name="Zhou D."/>
            <person name="Weng S."/>
            <person name="Chi M."/>
            <person name="Gu Z."/>
            <person name="He J."/>
            <person name="Li F."/>
            <person name="Wang M."/>
        </authorList>
    </citation>
    <scope>NUCLEOTIDE SEQUENCE [LARGE SCALE GENOMIC DNA]</scope>
    <source>
        <strain evidence="2">ZL_2023a</strain>
    </source>
</reference>
<organism evidence="2 3">
    <name type="scientific">Cherax quadricarinatus</name>
    <name type="common">Australian red claw crayfish</name>
    <dbReference type="NCBI Taxonomy" id="27406"/>
    <lineage>
        <taxon>Eukaryota</taxon>
        <taxon>Metazoa</taxon>
        <taxon>Ecdysozoa</taxon>
        <taxon>Arthropoda</taxon>
        <taxon>Crustacea</taxon>
        <taxon>Multicrustacea</taxon>
        <taxon>Malacostraca</taxon>
        <taxon>Eumalacostraca</taxon>
        <taxon>Eucarida</taxon>
        <taxon>Decapoda</taxon>
        <taxon>Pleocyemata</taxon>
        <taxon>Astacidea</taxon>
        <taxon>Parastacoidea</taxon>
        <taxon>Parastacidae</taxon>
        <taxon>Cherax</taxon>
    </lineage>
</organism>
<feature type="chain" id="PRO_5043934463" description="Attacin C-terminal domain-containing protein" evidence="1">
    <location>
        <begin position="19"/>
        <end position="143"/>
    </location>
</feature>
<dbReference type="AlphaFoldDB" id="A0AAW0VNF0"/>
<keyword evidence="1" id="KW-0732">Signal</keyword>
<gene>
    <name evidence="2" type="ORF">OTU49_014498</name>
</gene>
<keyword evidence="3" id="KW-1185">Reference proteome</keyword>
<dbReference type="SUPFAM" id="SSF56935">
    <property type="entry name" value="Porins"/>
    <property type="match status" value="1"/>
</dbReference>
<protein>
    <recommendedName>
        <fullName evidence="4">Attacin C-terminal domain-containing protein</fullName>
    </recommendedName>
</protein>
<accession>A0AAW0VNF0</accession>
<comment type="caution">
    <text evidence="2">The sequence shown here is derived from an EMBL/GenBank/DDBJ whole genome shotgun (WGS) entry which is preliminary data.</text>
</comment>
<name>A0AAW0VNF0_CHEQU</name>
<evidence type="ECO:0000313" key="2">
    <source>
        <dbReference type="EMBL" id="KAK8718753.1"/>
    </source>
</evidence>
<dbReference type="EMBL" id="JARKIK010004349">
    <property type="protein sequence ID" value="KAK8718753.1"/>
    <property type="molecule type" value="Genomic_DNA"/>
</dbReference>
<proteinExistence type="predicted"/>
<sequence length="143" mass="15766">MQIHILVDLLLLVAVIAAAPQDRISDDLQDEPILSAEDDFIYDRRKRQTAVSGGANVENLPHGIRKETANINLEHSINKHTFGAGIDYERHRIPGFSDPKNVGANIGYKFQPNKDTTFSINAGHSRGSGGRSNSFGLGFRHVF</sequence>
<evidence type="ECO:0000313" key="3">
    <source>
        <dbReference type="Proteomes" id="UP001445076"/>
    </source>
</evidence>
<evidence type="ECO:0008006" key="4">
    <source>
        <dbReference type="Google" id="ProtNLM"/>
    </source>
</evidence>
<evidence type="ECO:0000256" key="1">
    <source>
        <dbReference type="SAM" id="SignalP"/>
    </source>
</evidence>
<feature type="signal peptide" evidence="1">
    <location>
        <begin position="1"/>
        <end position="18"/>
    </location>
</feature>
<dbReference type="Proteomes" id="UP001445076">
    <property type="component" value="Unassembled WGS sequence"/>
</dbReference>